<comment type="caution">
    <text evidence="1">The sequence shown here is derived from an EMBL/GenBank/DDBJ whole genome shotgun (WGS) entry which is preliminary data.</text>
</comment>
<protein>
    <submittedName>
        <fullName evidence="1">Uncharacterized protein</fullName>
    </submittedName>
</protein>
<dbReference type="Proteomes" id="UP001381693">
    <property type="component" value="Unassembled WGS sequence"/>
</dbReference>
<organism evidence="1 2">
    <name type="scientific">Halocaridina rubra</name>
    <name type="common">Hawaiian red shrimp</name>
    <dbReference type="NCBI Taxonomy" id="373956"/>
    <lineage>
        <taxon>Eukaryota</taxon>
        <taxon>Metazoa</taxon>
        <taxon>Ecdysozoa</taxon>
        <taxon>Arthropoda</taxon>
        <taxon>Crustacea</taxon>
        <taxon>Multicrustacea</taxon>
        <taxon>Malacostraca</taxon>
        <taxon>Eumalacostraca</taxon>
        <taxon>Eucarida</taxon>
        <taxon>Decapoda</taxon>
        <taxon>Pleocyemata</taxon>
        <taxon>Caridea</taxon>
        <taxon>Atyoidea</taxon>
        <taxon>Atyidae</taxon>
        <taxon>Halocaridina</taxon>
    </lineage>
</organism>
<reference evidence="1 2" key="1">
    <citation type="submission" date="2023-11" db="EMBL/GenBank/DDBJ databases">
        <title>Halocaridina rubra genome assembly.</title>
        <authorList>
            <person name="Smith C."/>
        </authorList>
    </citation>
    <scope>NUCLEOTIDE SEQUENCE [LARGE SCALE GENOMIC DNA]</scope>
    <source>
        <strain evidence="1">EP-1</strain>
        <tissue evidence="1">Whole</tissue>
    </source>
</reference>
<evidence type="ECO:0000313" key="1">
    <source>
        <dbReference type="EMBL" id="KAK7080406.1"/>
    </source>
</evidence>
<accession>A0AAN9A4I0</accession>
<sequence length="69" mass="7662">MSLLPFLKIAVPASKQLKLSVLDGDRSFDLVNAKPARYHCTSLEVDGKNQSLHRDETAWKVLRGLAGRV</sequence>
<evidence type="ECO:0000313" key="2">
    <source>
        <dbReference type="Proteomes" id="UP001381693"/>
    </source>
</evidence>
<dbReference type="EMBL" id="JAXCGZ010005947">
    <property type="protein sequence ID" value="KAK7080406.1"/>
    <property type="molecule type" value="Genomic_DNA"/>
</dbReference>
<keyword evidence="2" id="KW-1185">Reference proteome</keyword>
<gene>
    <name evidence="1" type="ORF">SK128_027622</name>
</gene>
<name>A0AAN9A4I0_HALRR</name>
<dbReference type="AlphaFoldDB" id="A0AAN9A4I0"/>
<proteinExistence type="predicted"/>